<dbReference type="EMBL" id="GISG01244810">
    <property type="protein sequence ID" value="MBA4669737.1"/>
    <property type="molecule type" value="Transcribed_RNA"/>
</dbReference>
<proteinExistence type="predicted"/>
<dbReference type="AlphaFoldDB" id="A0A7C9ALD4"/>
<reference evidence="1" key="2">
    <citation type="submission" date="2020-07" db="EMBL/GenBank/DDBJ databases">
        <authorList>
            <person name="Vera ALvarez R."/>
            <person name="Arias-Moreno D.M."/>
            <person name="Jimenez-Jacinto V."/>
            <person name="Jimenez-Bremont J.F."/>
            <person name="Swaminathan K."/>
            <person name="Moose S.P."/>
            <person name="Guerrero-Gonzalez M.L."/>
            <person name="Marino-Ramirez L."/>
            <person name="Landsman D."/>
            <person name="Rodriguez-Kessler M."/>
            <person name="Delgado-Sanchez P."/>
        </authorList>
    </citation>
    <scope>NUCLEOTIDE SEQUENCE</scope>
    <source>
        <tissue evidence="1">Cladode</tissue>
    </source>
</reference>
<name>A0A7C9ALD4_OPUST</name>
<sequence>MSDHPELFYLASSSFGRPRFVWHFDGGFCTRPCLPVHWLESRSETSGRVIGTCSNLMVHDSLMFNTPFAYGSRSRLRPIQASNRVNGMQDQVLNHSTFIVWLYFDMSRVYVLAPFQLSIVLIQVVNWLYKILGYLLYGCNFCFEWFVAQHDCVLGPCHTALEQHLPVLGLARRGPGSIYLHRIFAVVSHHGIAGPCIIALGKHRKMLETTHNGLGQRSVCVFLRHYFLFGSAYGFSSSETDYLALWQGYVVPSASLPPYLNK</sequence>
<accession>A0A7C9ALD4</accession>
<evidence type="ECO:0000313" key="1">
    <source>
        <dbReference type="EMBL" id="MBA4669737.1"/>
    </source>
</evidence>
<reference evidence="1" key="1">
    <citation type="journal article" date="2013" name="J. Plant Res.">
        <title>Effect of fungi and light on seed germination of three Opuntia species from semiarid lands of central Mexico.</title>
        <authorList>
            <person name="Delgado-Sanchez P."/>
            <person name="Jimenez-Bremont J.F."/>
            <person name="Guerrero-Gonzalez Mde L."/>
            <person name="Flores J."/>
        </authorList>
    </citation>
    <scope>NUCLEOTIDE SEQUENCE</scope>
    <source>
        <tissue evidence="1">Cladode</tissue>
    </source>
</reference>
<protein>
    <submittedName>
        <fullName evidence="1">Uncharacterized protein</fullName>
    </submittedName>
</protein>
<organism evidence="1">
    <name type="scientific">Opuntia streptacantha</name>
    <name type="common">Prickly pear cactus</name>
    <name type="synonym">Opuntia cardona</name>
    <dbReference type="NCBI Taxonomy" id="393608"/>
    <lineage>
        <taxon>Eukaryota</taxon>
        <taxon>Viridiplantae</taxon>
        <taxon>Streptophyta</taxon>
        <taxon>Embryophyta</taxon>
        <taxon>Tracheophyta</taxon>
        <taxon>Spermatophyta</taxon>
        <taxon>Magnoliopsida</taxon>
        <taxon>eudicotyledons</taxon>
        <taxon>Gunneridae</taxon>
        <taxon>Pentapetalae</taxon>
        <taxon>Caryophyllales</taxon>
        <taxon>Cactineae</taxon>
        <taxon>Cactaceae</taxon>
        <taxon>Opuntioideae</taxon>
        <taxon>Opuntia</taxon>
    </lineage>
</organism>